<feature type="compositionally biased region" description="Basic and acidic residues" evidence="1">
    <location>
        <begin position="58"/>
        <end position="69"/>
    </location>
</feature>
<keyword evidence="3" id="KW-1185">Reference proteome</keyword>
<organism evidence="2 3">
    <name type="scientific">Pleurodeles waltl</name>
    <name type="common">Iberian ribbed newt</name>
    <dbReference type="NCBI Taxonomy" id="8319"/>
    <lineage>
        <taxon>Eukaryota</taxon>
        <taxon>Metazoa</taxon>
        <taxon>Chordata</taxon>
        <taxon>Craniata</taxon>
        <taxon>Vertebrata</taxon>
        <taxon>Euteleostomi</taxon>
        <taxon>Amphibia</taxon>
        <taxon>Batrachia</taxon>
        <taxon>Caudata</taxon>
        <taxon>Salamandroidea</taxon>
        <taxon>Salamandridae</taxon>
        <taxon>Pleurodelinae</taxon>
        <taxon>Pleurodeles</taxon>
    </lineage>
</organism>
<reference evidence="2" key="1">
    <citation type="journal article" date="2022" name="bioRxiv">
        <title>Sequencing and chromosome-scale assembly of the giantPleurodeles waltlgenome.</title>
        <authorList>
            <person name="Brown T."/>
            <person name="Elewa A."/>
            <person name="Iarovenko S."/>
            <person name="Subramanian E."/>
            <person name="Araus A.J."/>
            <person name="Petzold A."/>
            <person name="Susuki M."/>
            <person name="Suzuki K.-i.T."/>
            <person name="Hayashi T."/>
            <person name="Toyoda A."/>
            <person name="Oliveira C."/>
            <person name="Osipova E."/>
            <person name="Leigh N.D."/>
            <person name="Simon A."/>
            <person name="Yun M.H."/>
        </authorList>
    </citation>
    <scope>NUCLEOTIDE SEQUENCE</scope>
    <source>
        <strain evidence="2">20211129_DDA</strain>
        <tissue evidence="2">Liver</tissue>
    </source>
</reference>
<gene>
    <name evidence="2" type="ORF">NDU88_008183</name>
</gene>
<sequence>MIARHGKPLTQLSTGQEKPCQGEGRAGDGGSMAQEGFATALQRAAISMPGKSKSSGRWKYDAERAHHSSPEGSSRHARVKQEVEMVIAWHRNALPQLSRGKQKPCQGEVRRGDGGSMARGRPCHSSPEDSDSHARFKLNMEMVAAWHKKAFPQLSRRYHYTCLKRLLSREWHQSDPVTCPGLTADGTLHSCMVAIRLGHSSSGSLAFPAEIFCISRQGATEQAFLH</sequence>
<feature type="region of interest" description="Disordered" evidence="1">
    <location>
        <begin position="98"/>
        <end position="132"/>
    </location>
</feature>
<feature type="region of interest" description="Disordered" evidence="1">
    <location>
        <begin position="1"/>
        <end position="32"/>
    </location>
</feature>
<accession>A0AAV7N8E4</accession>
<feature type="region of interest" description="Disordered" evidence="1">
    <location>
        <begin position="45"/>
        <end position="78"/>
    </location>
</feature>
<dbReference type="Proteomes" id="UP001066276">
    <property type="component" value="Chromosome 9"/>
</dbReference>
<evidence type="ECO:0000256" key="1">
    <source>
        <dbReference type="SAM" id="MobiDB-lite"/>
    </source>
</evidence>
<comment type="caution">
    <text evidence="2">The sequence shown here is derived from an EMBL/GenBank/DDBJ whole genome shotgun (WGS) entry which is preliminary data.</text>
</comment>
<dbReference type="EMBL" id="JANPWB010000013">
    <property type="protein sequence ID" value="KAJ1110837.1"/>
    <property type="molecule type" value="Genomic_DNA"/>
</dbReference>
<proteinExistence type="predicted"/>
<dbReference type="AlphaFoldDB" id="A0AAV7N8E4"/>
<evidence type="ECO:0000313" key="2">
    <source>
        <dbReference type="EMBL" id="KAJ1110837.1"/>
    </source>
</evidence>
<name>A0AAV7N8E4_PLEWA</name>
<evidence type="ECO:0000313" key="3">
    <source>
        <dbReference type="Proteomes" id="UP001066276"/>
    </source>
</evidence>
<protein>
    <submittedName>
        <fullName evidence="2">Uncharacterized protein</fullName>
    </submittedName>
</protein>